<evidence type="ECO:0000259" key="1">
    <source>
        <dbReference type="Pfam" id="PF07726"/>
    </source>
</evidence>
<feature type="domain" description="ChlI/MoxR AAA lid" evidence="2">
    <location>
        <begin position="252"/>
        <end position="310"/>
    </location>
</feature>
<dbReference type="PANTHER" id="PTHR42759:SF5">
    <property type="entry name" value="METHANOL DEHYDROGENASE REGULATOR"/>
    <property type="match status" value="1"/>
</dbReference>
<dbReference type="InterPro" id="IPR050764">
    <property type="entry name" value="CbbQ/NirQ/NorQ/GpvN"/>
</dbReference>
<dbReference type="EMBL" id="JBHTOF010000030">
    <property type="protein sequence ID" value="MFD1465319.1"/>
    <property type="molecule type" value="Genomic_DNA"/>
</dbReference>
<dbReference type="Proteomes" id="UP001597244">
    <property type="component" value="Unassembled WGS sequence"/>
</dbReference>
<dbReference type="RefSeq" id="WP_125578270.1">
    <property type="nucleotide sequence ID" value="NZ_JBHTOF010000030.1"/>
</dbReference>
<dbReference type="InterPro" id="IPR011703">
    <property type="entry name" value="ATPase_AAA-3"/>
</dbReference>
<dbReference type="PIRSF" id="PIRSF002849">
    <property type="entry name" value="AAA_ATPase_chaperone_MoxR_prd"/>
    <property type="match status" value="1"/>
</dbReference>
<feature type="domain" description="ATPase AAA-3" evidence="1">
    <location>
        <begin position="49"/>
        <end position="178"/>
    </location>
</feature>
<sequence length="326" mass="36195">MAIEVEKVVSSETDAEVLTQLTRHIQTKLIGNERAIQLFLVALITGGNVLLEDNPGSGKTALSRAFSESLALKFKRVQCTPDLLPSDLTGLDIYQPDTKTFKFIEGPLFTQILLTDELNRATPRTQSALLEAMAEKQVTVDGTTRALSEFFFVIATQNPLETAGTFALPEAQLDRFLFQFSLSQLTTDQKDEMLQQTLRGQPDAALSALFKQEQLLDMRQQAAQVTIHKELRHYLIALCSGVTKLPGVVTAISNRGLLDFAHASQSLAYLKGRSYVTPEDIQSLAIPLLAHRLFYRNPMTSTQQKETAIQSLLEQVTVPTENWKEG</sequence>
<name>A0ABW4DP61_9LACO</name>
<dbReference type="InterPro" id="IPR027417">
    <property type="entry name" value="P-loop_NTPase"/>
</dbReference>
<evidence type="ECO:0000259" key="2">
    <source>
        <dbReference type="Pfam" id="PF17863"/>
    </source>
</evidence>
<dbReference type="Pfam" id="PF07726">
    <property type="entry name" value="AAA_3"/>
    <property type="match status" value="1"/>
</dbReference>
<protein>
    <submittedName>
        <fullName evidence="3">AAA family ATPase</fullName>
    </submittedName>
</protein>
<comment type="caution">
    <text evidence="3">The sequence shown here is derived from an EMBL/GenBank/DDBJ whole genome shotgun (WGS) entry which is preliminary data.</text>
</comment>
<dbReference type="Pfam" id="PF17863">
    <property type="entry name" value="AAA_lid_2"/>
    <property type="match status" value="1"/>
</dbReference>
<evidence type="ECO:0000313" key="3">
    <source>
        <dbReference type="EMBL" id="MFD1465319.1"/>
    </source>
</evidence>
<reference evidence="4" key="1">
    <citation type="journal article" date="2019" name="Int. J. Syst. Evol. Microbiol.">
        <title>The Global Catalogue of Microorganisms (GCM) 10K type strain sequencing project: providing services to taxonomists for standard genome sequencing and annotation.</title>
        <authorList>
            <consortium name="The Broad Institute Genomics Platform"/>
            <consortium name="The Broad Institute Genome Sequencing Center for Infectious Disease"/>
            <person name="Wu L."/>
            <person name="Ma J."/>
        </authorList>
    </citation>
    <scope>NUCLEOTIDE SEQUENCE [LARGE SCALE GENOMIC DNA]</scope>
    <source>
        <strain evidence="4">CCM 8951</strain>
    </source>
</reference>
<evidence type="ECO:0000313" key="4">
    <source>
        <dbReference type="Proteomes" id="UP001597244"/>
    </source>
</evidence>
<proteinExistence type="predicted"/>
<dbReference type="CDD" id="cd00009">
    <property type="entry name" value="AAA"/>
    <property type="match status" value="1"/>
</dbReference>
<dbReference type="SUPFAM" id="SSF52540">
    <property type="entry name" value="P-loop containing nucleoside triphosphate hydrolases"/>
    <property type="match status" value="1"/>
</dbReference>
<gene>
    <name evidence="3" type="ORF">ACFQ4L_04335</name>
</gene>
<dbReference type="PANTHER" id="PTHR42759">
    <property type="entry name" value="MOXR FAMILY PROTEIN"/>
    <property type="match status" value="1"/>
</dbReference>
<dbReference type="Gene3D" id="3.40.50.300">
    <property type="entry name" value="P-loop containing nucleotide triphosphate hydrolases"/>
    <property type="match status" value="1"/>
</dbReference>
<organism evidence="3 4">
    <name type="scientific">Lapidilactobacillus mulanensis</name>
    <dbReference type="NCBI Taxonomy" id="2485999"/>
    <lineage>
        <taxon>Bacteria</taxon>
        <taxon>Bacillati</taxon>
        <taxon>Bacillota</taxon>
        <taxon>Bacilli</taxon>
        <taxon>Lactobacillales</taxon>
        <taxon>Lactobacillaceae</taxon>
        <taxon>Lapidilactobacillus</taxon>
    </lineage>
</organism>
<accession>A0ABW4DP61</accession>
<dbReference type="Gene3D" id="1.10.8.80">
    <property type="entry name" value="Magnesium chelatase subunit I, C-Terminal domain"/>
    <property type="match status" value="1"/>
</dbReference>
<keyword evidence="4" id="KW-1185">Reference proteome</keyword>
<dbReference type="InterPro" id="IPR041628">
    <property type="entry name" value="ChlI/MoxR_AAA_lid"/>
</dbReference>